<dbReference type="KEGG" id="abi:Aboo_0103"/>
<dbReference type="PANTHER" id="PTHR14911">
    <property type="entry name" value="THUMP DOMAIN-CONTAINING"/>
    <property type="match status" value="1"/>
</dbReference>
<sequence>MKLIAEMWGEKIDFAIGEINGICEGEELNCKIINVDYPVVILEAEDYIPIKRAGLLRRLSKFIYSGSNIPELGIELEDYAIRVRKNGNWKEREIIKSLARGIEGNVNLENPRNIVRVYAGKNLHVGLELYDFAEQSFESRRAKNLPISYPITMHPRLARAMINLARVKKGARILDPFCGTGSILIEGALIGMKMYGSDIDERMLKASQTNLKRFGLEAILEKKDVGEIEGYYGAIVTDPPYGRSSSSMGEGIYKLYDRAFKKFSEVTSKVVIALPDEKSIKIGERYFELREFYPYRVHKSLTRYFLYFHI</sequence>
<evidence type="ECO:0000256" key="1">
    <source>
        <dbReference type="ARBA" id="ARBA00004496"/>
    </source>
</evidence>
<accession>B5IEP2</accession>
<dbReference type="PROSITE" id="PS01261">
    <property type="entry name" value="UPF0020"/>
    <property type="match status" value="1"/>
</dbReference>
<keyword evidence="2" id="KW-0963">Cytoplasm</keyword>
<dbReference type="PROSITE" id="PS00092">
    <property type="entry name" value="N6_MTASE"/>
    <property type="match status" value="1"/>
</dbReference>
<dbReference type="Proteomes" id="UP000001400">
    <property type="component" value="Chromosome"/>
</dbReference>
<dbReference type="eggNOG" id="arCOG00047">
    <property type="taxonomic scope" value="Archaea"/>
</dbReference>
<dbReference type="STRING" id="439481.Aboo_0103"/>
<dbReference type="InterPro" id="IPR002052">
    <property type="entry name" value="DNA_methylase_N6_adenine_CS"/>
</dbReference>
<keyword evidence="9" id="KW-1185">Reference proteome</keyword>
<dbReference type="GO" id="GO:0005737">
    <property type="term" value="C:cytoplasm"/>
    <property type="evidence" value="ECO:0007669"/>
    <property type="project" value="UniProtKB-SubCell"/>
</dbReference>
<evidence type="ECO:0000256" key="2">
    <source>
        <dbReference type="ARBA" id="ARBA00022490"/>
    </source>
</evidence>
<dbReference type="RefSeq" id="WP_008085072.1">
    <property type="nucleotide sequence ID" value="NC_013926.1"/>
</dbReference>
<feature type="domain" description="Ribosomal RNA large subunit methyltransferase K/L-like methyltransferase" evidence="7">
    <location>
        <begin position="149"/>
        <end position="303"/>
    </location>
</feature>
<dbReference type="Pfam" id="PF01170">
    <property type="entry name" value="UPF0020"/>
    <property type="match status" value="1"/>
</dbReference>
<dbReference type="HOGENOM" id="CLU_085279_0_0_2"/>
<keyword evidence="6" id="KW-0819">tRNA processing</keyword>
<reference evidence="8" key="1">
    <citation type="submission" date="2010-02" db="EMBL/GenBank/DDBJ databases">
        <title>Complete sequence of Aciduliprofundum boonei T469.</title>
        <authorList>
            <consortium name="US DOE Joint Genome Institute"/>
            <person name="Lucas S."/>
            <person name="Copeland A."/>
            <person name="Lapidus A."/>
            <person name="Cheng J.-F."/>
            <person name="Bruce D."/>
            <person name="Goodwin L."/>
            <person name="Pitluck S."/>
            <person name="Saunders E."/>
            <person name="Detter J.C."/>
            <person name="Han C."/>
            <person name="Tapia R."/>
            <person name="Land M."/>
            <person name="Hauser L."/>
            <person name="Kyrpides N."/>
            <person name="Mikhailova N."/>
            <person name="Flores G."/>
            <person name="Reysenbach A.-L."/>
            <person name="Woyke T."/>
        </authorList>
    </citation>
    <scope>NUCLEOTIDE SEQUENCE</scope>
    <source>
        <strain evidence="8">T469</strain>
    </source>
</reference>
<evidence type="ECO:0000313" key="9">
    <source>
        <dbReference type="Proteomes" id="UP000001400"/>
    </source>
</evidence>
<dbReference type="GeneID" id="8827039"/>
<dbReference type="AlphaFoldDB" id="B5IEP2"/>
<keyword evidence="3 8" id="KW-0489">Methyltransferase</keyword>
<evidence type="ECO:0000256" key="4">
    <source>
        <dbReference type="ARBA" id="ARBA00022679"/>
    </source>
</evidence>
<dbReference type="EMBL" id="CP001941">
    <property type="protein sequence ID" value="ADD07915.1"/>
    <property type="molecule type" value="Genomic_DNA"/>
</dbReference>
<proteinExistence type="predicted"/>
<comment type="subcellular location">
    <subcellularLocation>
        <location evidence="1">Cytoplasm</location>
    </subcellularLocation>
</comment>
<protein>
    <submittedName>
        <fullName evidence="8">RNA methylase</fullName>
    </submittedName>
</protein>
<name>B5IEP2_ACIB4</name>
<evidence type="ECO:0000313" key="8">
    <source>
        <dbReference type="EMBL" id="ADD07915.1"/>
    </source>
</evidence>
<evidence type="ECO:0000259" key="7">
    <source>
        <dbReference type="Pfam" id="PF01170"/>
    </source>
</evidence>
<dbReference type="OrthoDB" id="7080at2157"/>
<dbReference type="SUPFAM" id="SSF53335">
    <property type="entry name" value="S-adenosyl-L-methionine-dependent methyltransferases"/>
    <property type="match status" value="1"/>
</dbReference>
<evidence type="ECO:0000256" key="3">
    <source>
        <dbReference type="ARBA" id="ARBA00022603"/>
    </source>
</evidence>
<keyword evidence="4" id="KW-0808">Transferase</keyword>
<dbReference type="GO" id="GO:0016423">
    <property type="term" value="F:tRNA (guanine) methyltransferase activity"/>
    <property type="evidence" value="ECO:0007669"/>
    <property type="project" value="TreeGrafter"/>
</dbReference>
<dbReference type="PANTHER" id="PTHR14911:SF21">
    <property type="entry name" value="N2-METHYLGUANOSINE TRNA METHYLTRANSFERASE"/>
    <property type="match status" value="1"/>
</dbReference>
<dbReference type="GO" id="GO:0030488">
    <property type="term" value="P:tRNA methylation"/>
    <property type="evidence" value="ECO:0007669"/>
    <property type="project" value="TreeGrafter"/>
</dbReference>
<evidence type="ECO:0000256" key="5">
    <source>
        <dbReference type="ARBA" id="ARBA00022691"/>
    </source>
</evidence>
<dbReference type="InterPro" id="IPR029063">
    <property type="entry name" value="SAM-dependent_MTases_sf"/>
</dbReference>
<organism evidence="8 9">
    <name type="scientific">Aciduliprofundum boonei (strain DSM 19572 / T469)</name>
    <dbReference type="NCBI Taxonomy" id="439481"/>
    <lineage>
        <taxon>Archaea</taxon>
        <taxon>Methanobacteriati</taxon>
        <taxon>Thermoplasmatota</taxon>
        <taxon>DHVE2 group</taxon>
        <taxon>Candidatus Aciduliprofundum</taxon>
    </lineage>
</organism>
<gene>
    <name evidence="8" type="ordered locus">Aboo_0103</name>
</gene>
<dbReference type="Gene3D" id="3.40.50.150">
    <property type="entry name" value="Vaccinia Virus protein VP39"/>
    <property type="match status" value="1"/>
</dbReference>
<dbReference type="InterPro" id="IPR000241">
    <property type="entry name" value="RlmKL-like_Mtase"/>
</dbReference>
<evidence type="ECO:0000256" key="6">
    <source>
        <dbReference type="ARBA" id="ARBA00022694"/>
    </source>
</evidence>
<keyword evidence="5" id="KW-0949">S-adenosyl-L-methionine</keyword>
<dbReference type="InterPro" id="IPR053943">
    <property type="entry name" value="RlmKL-like_Mtase_CS"/>
</dbReference>
<dbReference type="GO" id="GO:0003676">
    <property type="term" value="F:nucleic acid binding"/>
    <property type="evidence" value="ECO:0007669"/>
    <property type="project" value="InterPro"/>
</dbReference>